<gene>
    <name evidence="2" type="ORF">SAMN03080599_02248</name>
</gene>
<dbReference type="EMBL" id="FMWL01000012">
    <property type="protein sequence ID" value="SCZ80393.1"/>
    <property type="molecule type" value="Genomic_DNA"/>
</dbReference>
<evidence type="ECO:0000313" key="2">
    <source>
        <dbReference type="EMBL" id="SCZ80393.1"/>
    </source>
</evidence>
<organism evidence="2 3">
    <name type="scientific">Acidaminobacter hydrogenoformans DSM 2784</name>
    <dbReference type="NCBI Taxonomy" id="1120920"/>
    <lineage>
        <taxon>Bacteria</taxon>
        <taxon>Bacillati</taxon>
        <taxon>Bacillota</taxon>
        <taxon>Clostridia</taxon>
        <taxon>Peptostreptococcales</taxon>
        <taxon>Acidaminobacteraceae</taxon>
        <taxon>Acidaminobacter</taxon>
    </lineage>
</organism>
<dbReference type="Proteomes" id="UP000199208">
    <property type="component" value="Unassembled WGS sequence"/>
</dbReference>
<accession>A0A1G5S255</accession>
<dbReference type="RefSeq" id="WP_092591534.1">
    <property type="nucleotide sequence ID" value="NZ_FMWL01000012.1"/>
</dbReference>
<evidence type="ECO:0000259" key="1">
    <source>
        <dbReference type="Pfam" id="PF16461"/>
    </source>
</evidence>
<dbReference type="Pfam" id="PF16461">
    <property type="entry name" value="Phage_TTP_12"/>
    <property type="match status" value="1"/>
</dbReference>
<dbReference type="InterPro" id="IPR032494">
    <property type="entry name" value="Phage_TTP_N"/>
</dbReference>
<dbReference type="OrthoDB" id="4206561at2"/>
<dbReference type="Gene3D" id="4.10.410.40">
    <property type="match status" value="1"/>
</dbReference>
<protein>
    <recommendedName>
        <fullName evidence="1">Lambda phage tail tube protein N-terminal domain-containing protein</fullName>
    </recommendedName>
</protein>
<evidence type="ECO:0000313" key="3">
    <source>
        <dbReference type="Proteomes" id="UP000199208"/>
    </source>
</evidence>
<proteinExistence type="predicted"/>
<feature type="domain" description="Lambda phage tail tube protein N-terminal" evidence="1">
    <location>
        <begin position="20"/>
        <end position="106"/>
    </location>
</feature>
<reference evidence="2 3" key="1">
    <citation type="submission" date="2016-10" db="EMBL/GenBank/DDBJ databases">
        <authorList>
            <person name="de Groot N.N."/>
        </authorList>
    </citation>
    <scope>NUCLEOTIDE SEQUENCE [LARGE SCALE GENOMIC DNA]</scope>
    <source>
        <strain evidence="2 3">DSM 2784</strain>
    </source>
</reference>
<dbReference type="AlphaFoldDB" id="A0A1G5S255"/>
<dbReference type="STRING" id="1120920.SAMN03080599_02248"/>
<keyword evidence="3" id="KW-1185">Reference proteome</keyword>
<name>A0A1G5S255_9FIRM</name>
<sequence length="235" mass="24329">MTTLAKAGNGTTLMIGATVVGEVKKISPLGSKRDEIDVTTLSSAAKEFILGMADYGSVTVTVNWYPGDAGQTAIRTAFANQTTDTYTITFPSSLGATYVFQALVLEAPGPEVGNDVLQSEIILRCTGAAELGLTASTGISALALSAGTPAPTFATGTLNYYCTWTSTTSTTVTVTAASHTIHLYVDGVFTEALTSGAVSASIGTFGTQSSKKLDIIVWESGKIPKVYTIIATRTT</sequence>